<organism evidence="1 2">
    <name type="scientific">Discina gigas</name>
    <dbReference type="NCBI Taxonomy" id="1032678"/>
    <lineage>
        <taxon>Eukaryota</taxon>
        <taxon>Fungi</taxon>
        <taxon>Dikarya</taxon>
        <taxon>Ascomycota</taxon>
        <taxon>Pezizomycotina</taxon>
        <taxon>Pezizomycetes</taxon>
        <taxon>Pezizales</taxon>
        <taxon>Discinaceae</taxon>
        <taxon>Discina</taxon>
    </lineage>
</organism>
<dbReference type="Gene3D" id="3.30.40.10">
    <property type="entry name" value="Zinc/RING finger domain, C3HC4 (zinc finger)"/>
    <property type="match status" value="1"/>
</dbReference>
<keyword evidence="2" id="KW-1185">Reference proteome</keyword>
<gene>
    <name evidence="1" type="ORF">Q9L58_002257</name>
</gene>
<dbReference type="EMBL" id="JBBBZM010000019">
    <property type="protein sequence ID" value="KAL0638679.1"/>
    <property type="molecule type" value="Genomic_DNA"/>
</dbReference>
<protein>
    <submittedName>
        <fullName evidence="1">Uncharacterized protein</fullName>
    </submittedName>
</protein>
<evidence type="ECO:0000313" key="2">
    <source>
        <dbReference type="Proteomes" id="UP001447188"/>
    </source>
</evidence>
<accession>A0ABR3GRW5</accession>
<dbReference type="InterPro" id="IPR013083">
    <property type="entry name" value="Znf_RING/FYVE/PHD"/>
</dbReference>
<dbReference type="Proteomes" id="UP001447188">
    <property type="component" value="Unassembled WGS sequence"/>
</dbReference>
<evidence type="ECO:0000313" key="1">
    <source>
        <dbReference type="EMBL" id="KAL0638679.1"/>
    </source>
</evidence>
<proteinExistence type="predicted"/>
<name>A0ABR3GRW5_9PEZI</name>
<sequence length="284" mass="31148">METIKQYVREQICLPPATIIQRWSEYMDAEAKLLSQHRAADAKLLAEHVSAQSSLLDQHLNARAVLLSSFTGQVNRQEPRIRLVDDGREVLGGYLEYISGVLDSAHKSIVAQNNLPIEVVVLIVLAGYIVIPCPTRTHSYRTRPTISPPSLRPTKFRQTITAHIRVPLTRWYTSIFTPHGLSTAALSASSLLTAFATTSLPPDGRFSPLQKQRLDAALVALLTIRANVSGRYNVQGEELTVDAGCVICYAEVVDTVLMPCSHMVVYVLWEAGSWDGGGGEVSGL</sequence>
<reference evidence="1 2" key="1">
    <citation type="submission" date="2024-02" db="EMBL/GenBank/DDBJ databases">
        <title>Discinaceae phylogenomics.</title>
        <authorList>
            <person name="Dirks A.C."/>
            <person name="James T.Y."/>
        </authorList>
    </citation>
    <scope>NUCLEOTIDE SEQUENCE [LARGE SCALE GENOMIC DNA]</scope>
    <source>
        <strain evidence="1 2">ACD0624</strain>
    </source>
</reference>
<comment type="caution">
    <text evidence="1">The sequence shown here is derived from an EMBL/GenBank/DDBJ whole genome shotgun (WGS) entry which is preliminary data.</text>
</comment>